<evidence type="ECO:0000313" key="4">
    <source>
        <dbReference type="EMBL" id="KAB7890032.1"/>
    </source>
</evidence>
<evidence type="ECO:0000256" key="3">
    <source>
        <dbReference type="SAM" id="Phobius"/>
    </source>
</evidence>
<feature type="region of interest" description="Disordered" evidence="2">
    <location>
        <begin position="1"/>
        <end position="53"/>
    </location>
</feature>
<organism evidence="4 5">
    <name type="scientific">Poseidonibacter ostreae</name>
    <dbReference type="NCBI Taxonomy" id="2654171"/>
    <lineage>
        <taxon>Bacteria</taxon>
        <taxon>Pseudomonadati</taxon>
        <taxon>Campylobacterota</taxon>
        <taxon>Epsilonproteobacteria</taxon>
        <taxon>Campylobacterales</taxon>
        <taxon>Arcobacteraceae</taxon>
        <taxon>Poseidonibacter</taxon>
    </lineage>
</organism>
<protein>
    <recommendedName>
        <fullName evidence="6">SPOR domain-containing protein</fullName>
    </recommendedName>
</protein>
<keyword evidence="1" id="KW-0175">Coiled coil</keyword>
<dbReference type="EMBL" id="WFKJ01000029">
    <property type="protein sequence ID" value="KAB7890032.1"/>
    <property type="molecule type" value="Genomic_DNA"/>
</dbReference>
<feature type="transmembrane region" description="Helical" evidence="3">
    <location>
        <begin position="69"/>
        <end position="93"/>
    </location>
</feature>
<evidence type="ECO:0008006" key="6">
    <source>
        <dbReference type="Google" id="ProtNLM"/>
    </source>
</evidence>
<reference evidence="4 5" key="1">
    <citation type="submission" date="2019-10" db="EMBL/GenBank/DDBJ databases">
        <title>Poseidonibacter ostreae sp. nov., isolated from the gut of the Ostrea denselamellosa.</title>
        <authorList>
            <person name="Choi A."/>
        </authorList>
    </citation>
    <scope>NUCLEOTIDE SEQUENCE [LARGE SCALE GENOMIC DNA]</scope>
    <source>
        <strain evidence="4 5">SJOD-M-5</strain>
    </source>
</reference>
<name>A0ABQ6VLN3_9BACT</name>
<keyword evidence="3" id="KW-0472">Membrane</keyword>
<keyword evidence="3" id="KW-1133">Transmembrane helix</keyword>
<keyword evidence="5" id="KW-1185">Reference proteome</keyword>
<comment type="caution">
    <text evidence="4">The sequence shown here is derived from an EMBL/GenBank/DDBJ whole genome shotgun (WGS) entry which is preliminary data.</text>
</comment>
<evidence type="ECO:0000256" key="2">
    <source>
        <dbReference type="SAM" id="MobiDB-lite"/>
    </source>
</evidence>
<proteinExistence type="predicted"/>
<feature type="coiled-coil region" evidence="1">
    <location>
        <begin position="124"/>
        <end position="240"/>
    </location>
</feature>
<evidence type="ECO:0000256" key="1">
    <source>
        <dbReference type="SAM" id="Coils"/>
    </source>
</evidence>
<gene>
    <name evidence="4" type="ORF">GBG18_09755</name>
</gene>
<dbReference type="RefSeq" id="WP_152190636.1">
    <property type="nucleotide sequence ID" value="NZ_WFKJ01000029.1"/>
</dbReference>
<accession>A0ABQ6VLN3</accession>
<dbReference type="Proteomes" id="UP000461010">
    <property type="component" value="Unassembled WGS sequence"/>
</dbReference>
<keyword evidence="3" id="KW-0812">Transmembrane</keyword>
<evidence type="ECO:0000313" key="5">
    <source>
        <dbReference type="Proteomes" id="UP000461010"/>
    </source>
</evidence>
<sequence>MAEEEIKEEIKEETPSIEEETTTSANIEESTISEEAGQKEEENSQDIKQTQEEEKKEAVQKKVPFLNKILFALVGFLLIVLIIGTVLFFMGFFDAKEEIKNEEVQKQEKIVNEDNSFNIKDINSKKLNQQLLLLTNKNIIAEEENNKREKLEQEKKIKQEEEKKRKESLALEEEKISKEKALLENKKIELEKQKEELEILKNEAINLRNEMINSKKILEMEKEEAIAEVAEVKVEEEAEEKIIEIKEEIKEKTPMSENKFVSLINIAKIKGSLYKSYLDKITSINSDVKLCRDDLNRIELYYGPFEDNSIRNDLYKKLQENGIENSYEVELTKEEFDKRCNY</sequence>